<sequence>MKSKYFIVFYFRSVVFKGDLNSKSNCKYYLHQIEISVIRNKIFVVNKKSLSKLLDRDFCNCLLISMLQSVYVQ</sequence>
<dbReference type="EMBL" id="CDOI01000151">
    <property type="protein sequence ID" value="CEN46981.1"/>
    <property type="molecule type" value="Genomic_DNA"/>
</dbReference>
<organism evidence="1 2">
    <name type="scientific">Capnocytophaga canis</name>
    <dbReference type="NCBI Taxonomy" id="1848903"/>
    <lineage>
        <taxon>Bacteria</taxon>
        <taxon>Pseudomonadati</taxon>
        <taxon>Bacteroidota</taxon>
        <taxon>Flavobacteriia</taxon>
        <taxon>Flavobacteriales</taxon>
        <taxon>Flavobacteriaceae</taxon>
        <taxon>Capnocytophaga</taxon>
    </lineage>
</organism>
<dbReference type="AlphaFoldDB" id="A0A0B7I4Y5"/>
<evidence type="ECO:0000313" key="2">
    <source>
        <dbReference type="Proteomes" id="UP000045051"/>
    </source>
</evidence>
<reference evidence="1 2" key="1">
    <citation type="submission" date="2015-01" db="EMBL/GenBank/DDBJ databases">
        <authorList>
            <person name="Xiang T."/>
            <person name="Song Y."/>
            <person name="Huang L."/>
            <person name="Wang B."/>
            <person name="Wu P."/>
        </authorList>
    </citation>
    <scope>NUCLEOTIDE SEQUENCE [LARGE SCALE GENOMIC DNA]</scope>
    <source>
        <strain evidence="1 2">CcD38</strain>
    </source>
</reference>
<evidence type="ECO:0000313" key="1">
    <source>
        <dbReference type="EMBL" id="CEN46981.1"/>
    </source>
</evidence>
<accession>A0A0B7I4Y5</accession>
<keyword evidence="2" id="KW-1185">Reference proteome</keyword>
<gene>
    <name evidence="1" type="ORF">CCAND38_40003</name>
</gene>
<name>A0A0B7I4Y5_9FLAO</name>
<protein>
    <submittedName>
        <fullName evidence="1">Uncharacterized protein</fullName>
    </submittedName>
</protein>
<proteinExistence type="predicted"/>
<dbReference type="Proteomes" id="UP000045051">
    <property type="component" value="Unassembled WGS sequence"/>
</dbReference>